<dbReference type="AlphaFoldDB" id="A0A0C3DF04"/>
<keyword evidence="2" id="KW-1185">Reference proteome</keyword>
<dbReference type="EMBL" id="KN822075">
    <property type="protein sequence ID" value="KIM59290.1"/>
    <property type="molecule type" value="Genomic_DNA"/>
</dbReference>
<dbReference type="InParanoid" id="A0A0C3DF04"/>
<reference evidence="1 2" key="1">
    <citation type="submission" date="2014-04" db="EMBL/GenBank/DDBJ databases">
        <authorList>
            <consortium name="DOE Joint Genome Institute"/>
            <person name="Kuo A."/>
            <person name="Kohler A."/>
            <person name="Nagy L.G."/>
            <person name="Floudas D."/>
            <person name="Copeland A."/>
            <person name="Barry K.W."/>
            <person name="Cichocki N."/>
            <person name="Veneault-Fourrey C."/>
            <person name="LaButti K."/>
            <person name="Lindquist E.A."/>
            <person name="Lipzen A."/>
            <person name="Lundell T."/>
            <person name="Morin E."/>
            <person name="Murat C."/>
            <person name="Sun H."/>
            <person name="Tunlid A."/>
            <person name="Henrissat B."/>
            <person name="Grigoriev I.V."/>
            <person name="Hibbett D.S."/>
            <person name="Martin F."/>
            <person name="Nordberg H.P."/>
            <person name="Cantor M.N."/>
            <person name="Hua S.X."/>
        </authorList>
    </citation>
    <scope>NUCLEOTIDE SEQUENCE [LARGE SCALE GENOMIC DNA]</scope>
    <source>
        <strain evidence="1 2">Foug A</strain>
    </source>
</reference>
<evidence type="ECO:0000313" key="1">
    <source>
        <dbReference type="EMBL" id="KIM59290.1"/>
    </source>
</evidence>
<reference evidence="2" key="2">
    <citation type="submission" date="2015-01" db="EMBL/GenBank/DDBJ databases">
        <title>Evolutionary Origins and Diversification of the Mycorrhizal Mutualists.</title>
        <authorList>
            <consortium name="DOE Joint Genome Institute"/>
            <consortium name="Mycorrhizal Genomics Consortium"/>
            <person name="Kohler A."/>
            <person name="Kuo A."/>
            <person name="Nagy L.G."/>
            <person name="Floudas D."/>
            <person name="Copeland A."/>
            <person name="Barry K.W."/>
            <person name="Cichocki N."/>
            <person name="Veneault-Fourrey C."/>
            <person name="LaButti K."/>
            <person name="Lindquist E.A."/>
            <person name="Lipzen A."/>
            <person name="Lundell T."/>
            <person name="Morin E."/>
            <person name="Murat C."/>
            <person name="Riley R."/>
            <person name="Ohm R."/>
            <person name="Sun H."/>
            <person name="Tunlid A."/>
            <person name="Henrissat B."/>
            <person name="Grigoriev I.V."/>
            <person name="Hibbett D.S."/>
            <person name="Martin F."/>
        </authorList>
    </citation>
    <scope>NUCLEOTIDE SEQUENCE [LARGE SCALE GENOMIC DNA]</scope>
    <source>
        <strain evidence="2">Foug A</strain>
    </source>
</reference>
<dbReference type="Proteomes" id="UP000053989">
    <property type="component" value="Unassembled WGS sequence"/>
</dbReference>
<accession>A0A0C3DF04</accession>
<dbReference type="HOGENOM" id="CLU_3088650_0_0_1"/>
<protein>
    <submittedName>
        <fullName evidence="1">Uncharacterized protein</fullName>
    </submittedName>
</protein>
<name>A0A0C3DF04_9AGAM</name>
<evidence type="ECO:0000313" key="2">
    <source>
        <dbReference type="Proteomes" id="UP000053989"/>
    </source>
</evidence>
<organism evidence="1 2">
    <name type="scientific">Scleroderma citrinum Foug A</name>
    <dbReference type="NCBI Taxonomy" id="1036808"/>
    <lineage>
        <taxon>Eukaryota</taxon>
        <taxon>Fungi</taxon>
        <taxon>Dikarya</taxon>
        <taxon>Basidiomycota</taxon>
        <taxon>Agaricomycotina</taxon>
        <taxon>Agaricomycetes</taxon>
        <taxon>Agaricomycetidae</taxon>
        <taxon>Boletales</taxon>
        <taxon>Sclerodermatineae</taxon>
        <taxon>Sclerodermataceae</taxon>
        <taxon>Scleroderma</taxon>
    </lineage>
</organism>
<gene>
    <name evidence="1" type="ORF">SCLCIDRAFT_1217852</name>
</gene>
<proteinExistence type="predicted"/>
<sequence>MDDDPLAEQQTHFNVGESRHRFQRLKVDKCTAGSRLNDVFLRLERFSPWGPN</sequence>